<dbReference type="EMBL" id="KZ857552">
    <property type="protein sequence ID" value="RDX40505.1"/>
    <property type="molecule type" value="Genomic_DNA"/>
</dbReference>
<accession>A0A371CJP8</accession>
<protein>
    <submittedName>
        <fullName evidence="1">Uncharacterized protein</fullName>
    </submittedName>
</protein>
<gene>
    <name evidence="1" type="ORF">OH76DRAFT_1322602</name>
</gene>
<proteinExistence type="predicted"/>
<dbReference type="InterPro" id="IPR004242">
    <property type="entry name" value="Transposase_21"/>
</dbReference>
<organism evidence="1 2">
    <name type="scientific">Lentinus brumalis</name>
    <dbReference type="NCBI Taxonomy" id="2498619"/>
    <lineage>
        <taxon>Eukaryota</taxon>
        <taxon>Fungi</taxon>
        <taxon>Dikarya</taxon>
        <taxon>Basidiomycota</taxon>
        <taxon>Agaricomycotina</taxon>
        <taxon>Agaricomycetes</taxon>
        <taxon>Polyporales</taxon>
        <taxon>Polyporaceae</taxon>
        <taxon>Lentinus</taxon>
    </lineage>
</organism>
<dbReference type="AlphaFoldDB" id="A0A371CJP8"/>
<dbReference type="STRING" id="139420.A0A371CJP8"/>
<dbReference type="OrthoDB" id="3253623at2759"/>
<name>A0A371CJP8_9APHY</name>
<keyword evidence="2" id="KW-1185">Reference proteome</keyword>
<reference evidence="1 2" key="1">
    <citation type="journal article" date="2018" name="Biotechnol. Biofuels">
        <title>Integrative visual omics of the white-rot fungus Polyporus brumalis exposes the biotechnological potential of its oxidative enzymes for delignifying raw plant biomass.</title>
        <authorList>
            <person name="Miyauchi S."/>
            <person name="Rancon A."/>
            <person name="Drula E."/>
            <person name="Hage H."/>
            <person name="Chaduli D."/>
            <person name="Favel A."/>
            <person name="Grisel S."/>
            <person name="Henrissat B."/>
            <person name="Herpoel-Gimbert I."/>
            <person name="Ruiz-Duenas F.J."/>
            <person name="Chevret D."/>
            <person name="Hainaut M."/>
            <person name="Lin J."/>
            <person name="Wang M."/>
            <person name="Pangilinan J."/>
            <person name="Lipzen A."/>
            <person name="Lesage-Meessen L."/>
            <person name="Navarro D."/>
            <person name="Riley R."/>
            <person name="Grigoriev I.V."/>
            <person name="Zhou S."/>
            <person name="Raouche S."/>
            <person name="Rosso M.N."/>
        </authorList>
    </citation>
    <scope>NUCLEOTIDE SEQUENCE [LARGE SCALE GENOMIC DNA]</scope>
    <source>
        <strain evidence="1 2">BRFM 1820</strain>
    </source>
</reference>
<evidence type="ECO:0000313" key="1">
    <source>
        <dbReference type="EMBL" id="RDX40505.1"/>
    </source>
</evidence>
<dbReference type="Proteomes" id="UP000256964">
    <property type="component" value="Unassembled WGS sequence"/>
</dbReference>
<evidence type="ECO:0000313" key="2">
    <source>
        <dbReference type="Proteomes" id="UP000256964"/>
    </source>
</evidence>
<feature type="non-terminal residue" evidence="1">
    <location>
        <position position="111"/>
    </location>
</feature>
<dbReference type="Pfam" id="PF02992">
    <property type="entry name" value="Transposase_21"/>
    <property type="match status" value="1"/>
</dbReference>
<sequence length="111" mass="12901">MVCMNLPVDIRYRMENIYLVALIPGPHEPQLDRINHFLRPLIDEMLLFWHRGMMFTIDEIVTIVRAAIIPLVCDLPALRKAAGFAGHMANCFCSFCELRKDKINNLDRSTW</sequence>